<protein>
    <submittedName>
        <fullName evidence="1">Uncharacterized protein</fullName>
    </submittedName>
</protein>
<dbReference type="InParanoid" id="D6Z070"/>
<dbReference type="OrthoDB" id="5459827at2"/>
<name>D6Z070_DESAT</name>
<dbReference type="EMBL" id="CP001940">
    <property type="protein sequence ID" value="ADH87103.1"/>
    <property type="molecule type" value="Genomic_DNA"/>
</dbReference>
<dbReference type="eggNOG" id="ENOG5033NP9">
    <property type="taxonomic scope" value="Bacteria"/>
</dbReference>
<dbReference type="STRING" id="589865.DaAHT2_2438"/>
<evidence type="ECO:0000313" key="2">
    <source>
        <dbReference type="Proteomes" id="UP000001508"/>
    </source>
</evidence>
<dbReference type="AlphaFoldDB" id="D6Z070"/>
<evidence type="ECO:0000313" key="1">
    <source>
        <dbReference type="EMBL" id="ADH87103.1"/>
    </source>
</evidence>
<accession>D6Z070</accession>
<gene>
    <name evidence="1" type="ordered locus">DaAHT2_2438</name>
</gene>
<proteinExistence type="predicted"/>
<organism evidence="1 2">
    <name type="scientific">Desulfurivibrio alkaliphilus (strain DSM 19089 / UNIQEM U267 / AHT2)</name>
    <dbReference type="NCBI Taxonomy" id="589865"/>
    <lineage>
        <taxon>Bacteria</taxon>
        <taxon>Pseudomonadati</taxon>
        <taxon>Thermodesulfobacteriota</taxon>
        <taxon>Desulfobulbia</taxon>
        <taxon>Desulfobulbales</taxon>
        <taxon>Desulfobulbaceae</taxon>
        <taxon>Desulfurivibrio</taxon>
    </lineage>
</organism>
<dbReference type="KEGG" id="dak:DaAHT2_2438"/>
<dbReference type="RefSeq" id="WP_013164615.1">
    <property type="nucleotide sequence ID" value="NC_014216.1"/>
</dbReference>
<sequence>MLEQRENLTIDYRKQQNAVHLRLSGDFDGPAAFCLVDFLQARFIPGDRVFIGTDRLHRVAPSARSALRALLRWVGVPAEAVFFKGSKAHALAFDGSRVIAVRASDKCGCGKNCANCGGKNGQKKSETTRDEQVN</sequence>
<reference evidence="2" key="1">
    <citation type="submission" date="2010-02" db="EMBL/GenBank/DDBJ databases">
        <title>Complete sequence of Desulfurivibrio alkaliphilus AHT2.</title>
        <authorList>
            <consortium name="US DOE Joint Genome Institute"/>
            <person name="Pitluck S."/>
            <person name="Chertkov O."/>
            <person name="Detter J.C."/>
            <person name="Han C."/>
            <person name="Tapia R."/>
            <person name="Larimer F."/>
            <person name="Land M."/>
            <person name="Hauser L."/>
            <person name="Kyrpides N."/>
            <person name="Mikhailova N."/>
            <person name="Sorokin D.Y."/>
            <person name="Muyzer G."/>
            <person name="Woyke T."/>
        </authorList>
    </citation>
    <scope>NUCLEOTIDE SEQUENCE [LARGE SCALE GENOMIC DNA]</scope>
    <source>
        <strain evidence="2">DSM 19089 / UNIQEM U267 / AHT2</strain>
    </source>
</reference>
<dbReference type="Proteomes" id="UP000001508">
    <property type="component" value="Chromosome"/>
</dbReference>
<keyword evidence="2" id="KW-1185">Reference proteome</keyword>
<dbReference type="HOGENOM" id="CLU_1892821_0_0_7"/>